<keyword evidence="8" id="KW-1185">Reference proteome</keyword>
<name>D9WKL9_9ACTN</name>
<evidence type="ECO:0000256" key="3">
    <source>
        <dbReference type="ARBA" id="ARBA00022989"/>
    </source>
</evidence>
<feature type="transmembrane region" description="Helical" evidence="6">
    <location>
        <begin position="179"/>
        <end position="205"/>
    </location>
</feature>
<feature type="transmembrane region" description="Helical" evidence="6">
    <location>
        <begin position="211"/>
        <end position="233"/>
    </location>
</feature>
<dbReference type="GO" id="GO:0016020">
    <property type="term" value="C:membrane"/>
    <property type="evidence" value="ECO:0007669"/>
    <property type="project" value="UniProtKB-SubCell"/>
</dbReference>
<dbReference type="PANTHER" id="PTHR47704">
    <property type="entry name" value="POTASSIUM TRANSPORTER KIMA"/>
    <property type="match status" value="1"/>
</dbReference>
<feature type="transmembrane region" description="Helical" evidence="6">
    <location>
        <begin position="281"/>
        <end position="303"/>
    </location>
</feature>
<dbReference type="AlphaFoldDB" id="D9WKL9"/>
<reference evidence="7 8" key="1">
    <citation type="submission" date="2009-02" db="EMBL/GenBank/DDBJ databases">
        <title>Annotation of Streptomyces hygroscopicus strain ATCC 53653.</title>
        <authorList>
            <consortium name="The Broad Institute Genome Sequencing Platform"/>
            <consortium name="Broad Institute Microbial Sequencing Center"/>
            <person name="Fischbach M."/>
            <person name="Godfrey P."/>
            <person name="Ward D."/>
            <person name="Young S."/>
            <person name="Zeng Q."/>
            <person name="Koehrsen M."/>
            <person name="Alvarado L."/>
            <person name="Berlin A.M."/>
            <person name="Bochicchio J."/>
            <person name="Borenstein D."/>
            <person name="Chapman S.B."/>
            <person name="Chen Z."/>
            <person name="Engels R."/>
            <person name="Freedman E."/>
            <person name="Gellesch M."/>
            <person name="Goldberg J."/>
            <person name="Griggs A."/>
            <person name="Gujja S."/>
            <person name="Heilman E.R."/>
            <person name="Heiman D.I."/>
            <person name="Hepburn T.A."/>
            <person name="Howarth C."/>
            <person name="Jen D."/>
            <person name="Larson L."/>
            <person name="Lewis B."/>
            <person name="Mehta T."/>
            <person name="Park D."/>
            <person name="Pearson M."/>
            <person name="Richards J."/>
            <person name="Roberts A."/>
            <person name="Saif S."/>
            <person name="Shea T.D."/>
            <person name="Shenoy N."/>
            <person name="Sisk P."/>
            <person name="Stolte C."/>
            <person name="Sykes S.N."/>
            <person name="Thomson T."/>
            <person name="Walk T."/>
            <person name="White J."/>
            <person name="Yandava C."/>
            <person name="Straight P."/>
            <person name="Clardy J."/>
            <person name="Hung D."/>
            <person name="Kolter R."/>
            <person name="Mekalanos J."/>
            <person name="Walker S."/>
            <person name="Walsh C.T."/>
            <person name="Wieland-Brown L.C."/>
            <person name="Haas B."/>
            <person name="Nusbaum C."/>
            <person name="Birren B."/>
        </authorList>
    </citation>
    <scope>NUCLEOTIDE SEQUENCE [LARGE SCALE GENOMIC DNA]</scope>
    <source>
        <strain evidence="7 8">ATCC 53653</strain>
    </source>
</reference>
<keyword evidence="4 6" id="KW-0472">Membrane</keyword>
<evidence type="ECO:0000256" key="2">
    <source>
        <dbReference type="ARBA" id="ARBA00022692"/>
    </source>
</evidence>
<feature type="transmembrane region" description="Helical" evidence="6">
    <location>
        <begin position="323"/>
        <end position="340"/>
    </location>
</feature>
<feature type="transmembrane region" description="Helical" evidence="6">
    <location>
        <begin position="441"/>
        <end position="464"/>
    </location>
</feature>
<evidence type="ECO:0000256" key="4">
    <source>
        <dbReference type="ARBA" id="ARBA00023136"/>
    </source>
</evidence>
<evidence type="ECO:0000256" key="6">
    <source>
        <dbReference type="SAM" id="Phobius"/>
    </source>
</evidence>
<dbReference type="STRING" id="457427.SSOG_07423"/>
<dbReference type="GO" id="GO:0022857">
    <property type="term" value="F:transmembrane transporter activity"/>
    <property type="evidence" value="ECO:0007669"/>
    <property type="project" value="InterPro"/>
</dbReference>
<keyword evidence="3 6" id="KW-1133">Transmembrane helix</keyword>
<gene>
    <name evidence="7" type="ORF">SSOG_07423</name>
</gene>
<feature type="transmembrane region" description="Helical" evidence="6">
    <location>
        <begin position="240"/>
        <end position="261"/>
    </location>
</feature>
<evidence type="ECO:0000313" key="8">
    <source>
        <dbReference type="Proteomes" id="UP000003963"/>
    </source>
</evidence>
<evidence type="ECO:0000256" key="1">
    <source>
        <dbReference type="ARBA" id="ARBA00004141"/>
    </source>
</evidence>
<proteinExistence type="predicted"/>
<feature type="transmembrane region" description="Helical" evidence="6">
    <location>
        <begin position="501"/>
        <end position="519"/>
    </location>
</feature>
<dbReference type="InterPro" id="IPR053153">
    <property type="entry name" value="APC_K+_Transporter"/>
</dbReference>
<dbReference type="InterPro" id="IPR002293">
    <property type="entry name" value="AA/rel_permease1"/>
</dbReference>
<dbReference type="EMBL" id="GG657754">
    <property type="protein sequence ID" value="EFL27709.1"/>
    <property type="molecule type" value="Genomic_DNA"/>
</dbReference>
<feature type="region of interest" description="Disordered" evidence="5">
    <location>
        <begin position="1"/>
        <end position="55"/>
    </location>
</feature>
<organism evidence="7 8">
    <name type="scientific">Streptomyces himastatinicus ATCC 53653</name>
    <dbReference type="NCBI Taxonomy" id="457427"/>
    <lineage>
        <taxon>Bacteria</taxon>
        <taxon>Bacillati</taxon>
        <taxon>Actinomycetota</taxon>
        <taxon>Actinomycetes</taxon>
        <taxon>Kitasatosporales</taxon>
        <taxon>Streptomycetaceae</taxon>
        <taxon>Streptomyces</taxon>
        <taxon>Streptomyces violaceusniger group</taxon>
    </lineage>
</organism>
<keyword evidence="2 6" id="KW-0812">Transmembrane</keyword>
<protein>
    <submittedName>
        <fullName evidence="7">Putative membrane protein</fullName>
    </submittedName>
</protein>
<feature type="transmembrane region" description="Helical" evidence="6">
    <location>
        <begin position="415"/>
        <end position="435"/>
    </location>
</feature>
<dbReference type="Proteomes" id="UP000003963">
    <property type="component" value="Unassembled WGS sequence"/>
</dbReference>
<sequence>MTAPGHAMGAAPTAAATLGERREEHSVRSGESRRRWTSGGCSGTPQVAGRHGGAHCRGTVPDYPAPRFPMAFGLAHRALRPRVPLRHGEGDKHHLTSLEGLAALSLDALSSVAYGPEAIVVVLVAAGTGALTATLPITVVITVLLTVLVISYCQVIAVHPDGGGAYAVAKKSLGQRVSLLAAASLTIDYVLTVAVSLAAGAASLASAFPILSSHLLAVCLVLLALLTVVNLWGVAESARVLMLPTVLFIVSMLGIVVMGILRSHPAAVVGGAHPVRATEALGVLLILKAFSSGCSALTGVEAIANGVPMFREPRIKRAQHTELMLGMLLGVMLLGMTYLIRRDHVAPRDGVTVLAQLAAGSYGTGWEYYATNLIVTLVLALAANTSFGGLPVLMSLLARDDRLPHLFGLRAERPVYRYGVVALALLSAVLLYAVGGETHRLIPLFAIGVFTSFTISQVGLVRHWATEQPEGWLRRAMINGLGAVLTTVAGLVLLTTKFREGAWVVVVAVPLLMLLFTRVQRYYTAAGEELGLGRIPPPPVRTMSLVIVPLGDVSGLAQRALTAALAMGDEVVAVSVQAEPAKARALQDTWERWNPGVRLEIIDSPHRSLVQPMVAYVRREAGGGREIAVLIPEVEPRHRRYKILQNQRGLLLATVLRARTDVVVCMMPYGLSV</sequence>
<dbReference type="PANTHER" id="PTHR47704:SF1">
    <property type="entry name" value="POTASSIUM TRANSPORTER KIMA"/>
    <property type="match status" value="1"/>
</dbReference>
<dbReference type="Pfam" id="PF13520">
    <property type="entry name" value="AA_permease_2"/>
    <property type="match status" value="1"/>
</dbReference>
<evidence type="ECO:0000313" key="7">
    <source>
        <dbReference type="EMBL" id="EFL27709.1"/>
    </source>
</evidence>
<accession>D9WKL9</accession>
<feature type="compositionally biased region" description="Low complexity" evidence="5">
    <location>
        <begin position="1"/>
        <end position="16"/>
    </location>
</feature>
<evidence type="ECO:0000256" key="5">
    <source>
        <dbReference type="SAM" id="MobiDB-lite"/>
    </source>
</evidence>
<feature type="compositionally biased region" description="Basic and acidic residues" evidence="5">
    <location>
        <begin position="19"/>
        <end position="34"/>
    </location>
</feature>
<feature type="transmembrane region" description="Helical" evidence="6">
    <location>
        <begin position="476"/>
        <end position="495"/>
    </location>
</feature>
<feature type="transmembrane region" description="Helical" evidence="6">
    <location>
        <begin position="137"/>
        <end position="158"/>
    </location>
</feature>
<dbReference type="Gene3D" id="1.20.1740.10">
    <property type="entry name" value="Amino acid/polyamine transporter I"/>
    <property type="match status" value="1"/>
</dbReference>
<dbReference type="HOGENOM" id="CLU_017999_1_1_11"/>
<feature type="transmembrane region" description="Helical" evidence="6">
    <location>
        <begin position="373"/>
        <end position="394"/>
    </location>
</feature>
<comment type="subcellular location">
    <subcellularLocation>
        <location evidence="1">Membrane</location>
        <topology evidence="1">Multi-pass membrane protein</topology>
    </subcellularLocation>
</comment>